<dbReference type="OrthoDB" id="2018754at2759"/>
<dbReference type="PANTHER" id="PTHR13650">
    <property type="entry name" value="SPATACSIN"/>
    <property type="match status" value="1"/>
</dbReference>
<evidence type="ECO:0000313" key="3">
    <source>
        <dbReference type="Proteomes" id="UP000789390"/>
    </source>
</evidence>
<feature type="domain" description="Spatacsin C-terminal" evidence="1">
    <location>
        <begin position="1730"/>
        <end position="2068"/>
    </location>
</feature>
<dbReference type="EMBL" id="CAKKLH010000049">
    <property type="protein sequence ID" value="CAH0101036.1"/>
    <property type="molecule type" value="Genomic_DNA"/>
</dbReference>
<gene>
    <name evidence="2" type="ORF">DGAL_LOCUS3333</name>
</gene>
<dbReference type="GO" id="GO:0007409">
    <property type="term" value="P:axonogenesis"/>
    <property type="evidence" value="ECO:0007669"/>
    <property type="project" value="TreeGrafter"/>
</dbReference>
<dbReference type="Proteomes" id="UP000789390">
    <property type="component" value="Unassembled WGS sequence"/>
</dbReference>
<dbReference type="GO" id="GO:0030424">
    <property type="term" value="C:axon"/>
    <property type="evidence" value="ECO:0007669"/>
    <property type="project" value="TreeGrafter"/>
</dbReference>
<dbReference type="GO" id="GO:0005737">
    <property type="term" value="C:cytoplasm"/>
    <property type="evidence" value="ECO:0007669"/>
    <property type="project" value="TreeGrafter"/>
</dbReference>
<keyword evidence="3" id="KW-1185">Reference proteome</keyword>
<name>A0A8J2RJT5_9CRUS</name>
<dbReference type="PANTHER" id="PTHR13650:SF0">
    <property type="entry name" value="SPATACSIN"/>
    <property type="match status" value="1"/>
</dbReference>
<accession>A0A8J2RJT5</accession>
<protein>
    <recommendedName>
        <fullName evidence="1">Spatacsin C-terminal domain-containing protein</fullName>
    </recommendedName>
</protein>
<sequence>MDVQNASAVKAYISREGKHISVLNENHVLSVFRYQPLSECELTRPVWEVENVRSTIWHHEESKVLLSKRNGDLEWKSFRINSHVTSGRLPAETLLKHLILKRLEFDSLKQISCLSFQRNFCILQTSVKQIACLSWKSDQSTDIIWALEVGEFAVWSFCDKLFVNYEPHTKSLHLYSLFEGKIKHTVQLEFSDSLPISPVKQICSSPDGKIFAVLTDNLLIGKKALKVLLQDGKNIAEASMGSSCIAVFTKQPDEYLLFNLTTLQKIYRCHIDTFEIIIFAQRFDRLDKAMKMNSVRDLKESEKVGVMVSIDVRASLLTTALNSQHLESTANILKIAEQGSEVEICHILHVLDNFLIRKLVDREKTTQGNRKNSLSSSFGLQILGLGIGFAGRAYKKFPDCATIFNLIFAWQELFPVEYAQEPFSFQGNKLVQELSVKWQGWNEYKIIKDALLHNYLPLAQYVVSKRDNCNFRELSLIQKAVISEIQRDIVEYDFRMIEEAETMIKNMGCDVSGTWEKMCLQVDNPNSRRKLVEILQQRHLWTAELTDCLDFITLVECFVRDSLGNVPVLTMEVVSGWNPKQRCLYLAEAFLQSRNEEVLAKIQPEDVWQVMLNKQILSTLKKWIENQSPSSQTVDGSVPYIWPISNAMVNMVAECSNNDTRESVLNLLAIQGIFAECERQNLVAFVTRLLAIGRFHQMENILIQPRSNVSLQIITTAALDYCAHHFNPELFYDLIAEENIDLNERPTWMKLAQRFQSWKLDSCDADGFMELCRLNNTLLKESKQLTEEEFWIKHPFVTLFFHFMNSSLFPSTTVAKALKSLPMLAHACENVMEDLSIRQLLVGEIPINVNNFFKHPQKQWDLLEHHHSAREESVHETNHGLITNLDWTFYLKQGRPFRAYFYLQQSARTKEDIVTYPFAIQAIGLENPWDKAILQSCVLLIEMLGCNSHPIRSTLAVLQRLIQDPTLSKMSLINAIHGLLIDVEVANSLSKQLENCFLKNTSDDFDVVNLVNSWHLVIEFCTVYGLDLPVKFLRRCAGQSQWLMFFIFIQNYNYHHIDRYWKILAEFSSPIKLHLQLIQHTKLELEPPAETIPSPSPISTLNIATSTENFYRLLLQSSALNGPNGSCLLTSSLVNRSVELAVLTAGLEPQLTFPSLCVYLSLRLIQLNLPENSPMLDEEKTLEEPDAKTLSNLVLEAMTSNNFDIVLEAFNIFVPQHWLTRMLNWLDSFMKGETERDKLELVRDAINSYEEGYDIVIFNQSINLFRFALHILSWALCYLIQDADQQQDMLTMWADVQPFDSLAVEVSVPDFGLLAEIVTLCVDFGIVVNIANLMHGINSLPFQQECQHAVKILLDQRHFGVALKLAKMADLPADSIFVTQLLTTLDSQTYQYETQTVSLRFRTAFWNRCHQLLTFHHVRPDLASAFFRDTLPKSQSPWESHLMINHALKWMRLVKPLPKEALAELEVLWWQTRIEADLDNATSPSSLLDLQPDSSICPLLMEKINEMADELPYAHPQSNYSEFFLEKVSEWIGRNLDAEDLIGALKLSAMFQRQSVDLLLILFMVDLVENNVDVGRVKERLLQITQLKDKEAEWKDRQSVVEYIDNELLQHGHRLSQRISIFHQVAVTLDLKYNYVVEHSRPISILKMLLETPSQSGLPLTIGGHLNLARSWIMASRIPVTQVVTLVKDELIEAARSAHGQVSTETNMVVSLLRGTFNRWVTLCADPTQLGRALLEAALNLVQNNEWPVAVELLIFSHSSFTLACDVENIGQILSQTRCFIDKLLLDQQWILITRLTTGIQRYTEMSYVFELLKEHDQFEYLLRKGMDRLPLLRQALLDFLRPNCLENRELFRLVALHFHMHAEVAGMWQDEANGLLKPVIDLAFRSILKTNKKPIGSPLPKTVDSSPVKKSISNWSLEATVATSTTTILPMLKAGPEIKKVLTSAMHNLAHAAEYFLQAGRLNHANQCALQAELVALQIHLVNRAIDGHQIYCILGLNSAQVDILICETLTYPEAEIISRGYGFNISWGRALMRHFILNDGSDYLERFVRRHTITPAIVEELVINFEQESGLCKKQEILDRLSRLVSMLTDAEAKYRLASRLNLRHLVSELLSSSALPYLKDTAWGKKANQDL</sequence>
<organism evidence="2 3">
    <name type="scientific">Daphnia galeata</name>
    <dbReference type="NCBI Taxonomy" id="27404"/>
    <lineage>
        <taxon>Eukaryota</taxon>
        <taxon>Metazoa</taxon>
        <taxon>Ecdysozoa</taxon>
        <taxon>Arthropoda</taxon>
        <taxon>Crustacea</taxon>
        <taxon>Branchiopoda</taxon>
        <taxon>Diplostraca</taxon>
        <taxon>Cladocera</taxon>
        <taxon>Anomopoda</taxon>
        <taxon>Daphniidae</taxon>
        <taxon>Daphnia</taxon>
    </lineage>
</organism>
<proteinExistence type="predicted"/>
<comment type="caution">
    <text evidence="2">The sequence shown here is derived from an EMBL/GenBank/DDBJ whole genome shotgun (WGS) entry which is preliminary data.</text>
</comment>
<dbReference type="GO" id="GO:0007268">
    <property type="term" value="P:chemical synaptic transmission"/>
    <property type="evidence" value="ECO:0007669"/>
    <property type="project" value="TreeGrafter"/>
</dbReference>
<dbReference type="Pfam" id="PF14649">
    <property type="entry name" value="Spatacsin_C"/>
    <property type="match status" value="1"/>
</dbReference>
<dbReference type="InterPro" id="IPR028107">
    <property type="entry name" value="Spatacsin_C_dom"/>
</dbReference>
<evidence type="ECO:0000259" key="1">
    <source>
        <dbReference type="Pfam" id="PF14649"/>
    </source>
</evidence>
<evidence type="ECO:0000313" key="2">
    <source>
        <dbReference type="EMBL" id="CAH0101036.1"/>
    </source>
</evidence>
<dbReference type="GO" id="GO:0045202">
    <property type="term" value="C:synapse"/>
    <property type="evidence" value="ECO:0007669"/>
    <property type="project" value="TreeGrafter"/>
</dbReference>
<reference evidence="2" key="1">
    <citation type="submission" date="2021-11" db="EMBL/GenBank/DDBJ databases">
        <authorList>
            <person name="Schell T."/>
        </authorList>
    </citation>
    <scope>NUCLEOTIDE SEQUENCE</scope>
    <source>
        <strain evidence="2">M5</strain>
    </source>
</reference>
<dbReference type="GO" id="GO:0008088">
    <property type="term" value="P:axo-dendritic transport"/>
    <property type="evidence" value="ECO:0007669"/>
    <property type="project" value="TreeGrafter"/>
</dbReference>
<dbReference type="GO" id="GO:0030425">
    <property type="term" value="C:dendrite"/>
    <property type="evidence" value="ECO:0007669"/>
    <property type="project" value="TreeGrafter"/>
</dbReference>
<dbReference type="InterPro" id="IPR028103">
    <property type="entry name" value="Spatacsin"/>
</dbReference>
<dbReference type="GO" id="GO:0048489">
    <property type="term" value="P:synaptic vesicle transport"/>
    <property type="evidence" value="ECO:0007669"/>
    <property type="project" value="TreeGrafter"/>
</dbReference>